<name>A0A329TYG9_9FIRM</name>
<evidence type="ECO:0000259" key="10">
    <source>
        <dbReference type="PROSITE" id="PS50110"/>
    </source>
</evidence>
<evidence type="ECO:0000256" key="3">
    <source>
        <dbReference type="ARBA" id="ARBA00023012"/>
    </source>
</evidence>
<keyword evidence="6" id="KW-0804">Transcription</keyword>
<evidence type="ECO:0000256" key="9">
    <source>
        <dbReference type="PROSITE-ProRule" id="PRU01091"/>
    </source>
</evidence>
<dbReference type="InterPro" id="IPR039420">
    <property type="entry name" value="WalR-like"/>
</dbReference>
<dbReference type="InterPro" id="IPR001789">
    <property type="entry name" value="Sig_transdc_resp-reg_receiver"/>
</dbReference>
<dbReference type="PROSITE" id="PS50110">
    <property type="entry name" value="RESPONSE_REGULATORY"/>
    <property type="match status" value="1"/>
</dbReference>
<dbReference type="SMART" id="SM00862">
    <property type="entry name" value="Trans_reg_C"/>
    <property type="match status" value="1"/>
</dbReference>
<keyword evidence="4" id="KW-0805">Transcription regulation</keyword>
<evidence type="ECO:0000313" key="13">
    <source>
        <dbReference type="Proteomes" id="UP000251281"/>
    </source>
</evidence>
<feature type="domain" description="Response regulatory" evidence="10">
    <location>
        <begin position="2"/>
        <end position="116"/>
    </location>
</feature>
<sequence>MRILVVEDDRLLNNTLCYNLYTAGYVVDSVLTKSAASNFLTKQDYDLIVLDVNLPDGNGFDFCREAKERRPDTAVIFLTANDMESDMLKGYELGAEDYVTKPFPMSVFQKKLSVVLGRLAKPSGGGDCYEDSALSINFSEMTASLSGKALVFTPLEYRLLKILTKNPQNVLTRQVLLEKLWDADGNFVDEHALTAAISRVRNKIETDGRQYIKTVYGMGYMWIGGASK</sequence>
<dbReference type="GO" id="GO:0000156">
    <property type="term" value="F:phosphorelay response regulator activity"/>
    <property type="evidence" value="ECO:0007669"/>
    <property type="project" value="TreeGrafter"/>
</dbReference>
<dbReference type="PANTHER" id="PTHR48111">
    <property type="entry name" value="REGULATOR OF RPOS"/>
    <property type="match status" value="1"/>
</dbReference>
<dbReference type="GO" id="GO:0006355">
    <property type="term" value="P:regulation of DNA-templated transcription"/>
    <property type="evidence" value="ECO:0007669"/>
    <property type="project" value="InterPro"/>
</dbReference>
<dbReference type="PANTHER" id="PTHR48111:SF40">
    <property type="entry name" value="PHOSPHATE REGULON TRANSCRIPTIONAL REGULATORY PROTEIN PHOB"/>
    <property type="match status" value="1"/>
</dbReference>
<protein>
    <recommendedName>
        <fullName evidence="1">Stage 0 sporulation protein A homolog</fullName>
    </recommendedName>
</protein>
<proteinExistence type="predicted"/>
<gene>
    <name evidence="12" type="ORF">C4N24_13975</name>
</gene>
<dbReference type="Pfam" id="PF00072">
    <property type="entry name" value="Response_reg"/>
    <property type="match status" value="1"/>
</dbReference>
<dbReference type="Pfam" id="PF00486">
    <property type="entry name" value="Trans_reg_C"/>
    <property type="match status" value="1"/>
</dbReference>
<dbReference type="InterPro" id="IPR001867">
    <property type="entry name" value="OmpR/PhoB-type_DNA-bd"/>
</dbReference>
<evidence type="ECO:0000256" key="6">
    <source>
        <dbReference type="ARBA" id="ARBA00023163"/>
    </source>
</evidence>
<dbReference type="SUPFAM" id="SSF52172">
    <property type="entry name" value="CheY-like"/>
    <property type="match status" value="1"/>
</dbReference>
<evidence type="ECO:0000256" key="8">
    <source>
        <dbReference type="PROSITE-ProRule" id="PRU00169"/>
    </source>
</evidence>
<feature type="DNA-binding region" description="OmpR/PhoB-type" evidence="9">
    <location>
        <begin position="126"/>
        <end position="224"/>
    </location>
</feature>
<reference evidence="12 13" key="1">
    <citation type="submission" date="2018-02" db="EMBL/GenBank/DDBJ databases">
        <title>Complete genome sequencing of Faecalibacterium prausnitzii strains isolated from the human gut.</title>
        <authorList>
            <person name="Fitzgerald B.C."/>
            <person name="Shkoporov A.N."/>
            <person name="Ross P.R."/>
            <person name="Hill C."/>
        </authorList>
    </citation>
    <scope>NUCLEOTIDE SEQUENCE [LARGE SCALE GENOMIC DNA]</scope>
    <source>
        <strain evidence="12 13">APC923/51-1</strain>
    </source>
</reference>
<dbReference type="Gene3D" id="1.10.10.10">
    <property type="entry name" value="Winged helix-like DNA-binding domain superfamily/Winged helix DNA-binding domain"/>
    <property type="match status" value="1"/>
</dbReference>
<dbReference type="Proteomes" id="UP000251281">
    <property type="component" value="Unassembled WGS sequence"/>
</dbReference>
<dbReference type="PROSITE" id="PS51755">
    <property type="entry name" value="OMPR_PHOB"/>
    <property type="match status" value="1"/>
</dbReference>
<evidence type="ECO:0000256" key="1">
    <source>
        <dbReference type="ARBA" id="ARBA00018672"/>
    </source>
</evidence>
<dbReference type="CDD" id="cd17574">
    <property type="entry name" value="REC_OmpR"/>
    <property type="match status" value="1"/>
</dbReference>
<evidence type="ECO:0000259" key="11">
    <source>
        <dbReference type="PROSITE" id="PS51755"/>
    </source>
</evidence>
<dbReference type="InterPro" id="IPR011006">
    <property type="entry name" value="CheY-like_superfamily"/>
</dbReference>
<keyword evidence="5 9" id="KW-0238">DNA-binding</keyword>
<dbReference type="Gene3D" id="3.40.50.2300">
    <property type="match status" value="1"/>
</dbReference>
<feature type="domain" description="OmpR/PhoB-type" evidence="11">
    <location>
        <begin position="126"/>
        <end position="224"/>
    </location>
</feature>
<dbReference type="InterPro" id="IPR036388">
    <property type="entry name" value="WH-like_DNA-bd_sf"/>
</dbReference>
<evidence type="ECO:0000256" key="5">
    <source>
        <dbReference type="ARBA" id="ARBA00023125"/>
    </source>
</evidence>
<dbReference type="GO" id="GO:0005829">
    <property type="term" value="C:cytosol"/>
    <property type="evidence" value="ECO:0007669"/>
    <property type="project" value="TreeGrafter"/>
</dbReference>
<organism evidence="12 13">
    <name type="scientific">Faecalibacterium prausnitzii</name>
    <dbReference type="NCBI Taxonomy" id="853"/>
    <lineage>
        <taxon>Bacteria</taxon>
        <taxon>Bacillati</taxon>
        <taxon>Bacillota</taxon>
        <taxon>Clostridia</taxon>
        <taxon>Eubacteriales</taxon>
        <taxon>Oscillospiraceae</taxon>
        <taxon>Faecalibacterium</taxon>
    </lineage>
</organism>
<evidence type="ECO:0000256" key="7">
    <source>
        <dbReference type="ARBA" id="ARBA00024867"/>
    </source>
</evidence>
<dbReference type="CDD" id="cd00383">
    <property type="entry name" value="trans_reg_C"/>
    <property type="match status" value="1"/>
</dbReference>
<dbReference type="AlphaFoldDB" id="A0A329TYG9"/>
<dbReference type="SMART" id="SM00448">
    <property type="entry name" value="REC"/>
    <property type="match status" value="1"/>
</dbReference>
<feature type="modified residue" description="4-aspartylphosphate" evidence="8">
    <location>
        <position position="51"/>
    </location>
</feature>
<dbReference type="GO" id="GO:0000976">
    <property type="term" value="F:transcription cis-regulatory region binding"/>
    <property type="evidence" value="ECO:0007669"/>
    <property type="project" value="TreeGrafter"/>
</dbReference>
<dbReference type="GO" id="GO:0032993">
    <property type="term" value="C:protein-DNA complex"/>
    <property type="evidence" value="ECO:0007669"/>
    <property type="project" value="TreeGrafter"/>
</dbReference>
<evidence type="ECO:0000313" key="12">
    <source>
        <dbReference type="EMBL" id="RAW54642.1"/>
    </source>
</evidence>
<dbReference type="EMBL" id="PRLD01000022">
    <property type="protein sequence ID" value="RAW54642.1"/>
    <property type="molecule type" value="Genomic_DNA"/>
</dbReference>
<evidence type="ECO:0000256" key="2">
    <source>
        <dbReference type="ARBA" id="ARBA00022553"/>
    </source>
</evidence>
<keyword evidence="3" id="KW-0902">Two-component regulatory system</keyword>
<dbReference type="RefSeq" id="WP_112091913.1">
    <property type="nucleotide sequence ID" value="NZ_PRLD01000022.1"/>
</dbReference>
<keyword evidence="2 8" id="KW-0597">Phosphoprotein</keyword>
<evidence type="ECO:0000256" key="4">
    <source>
        <dbReference type="ARBA" id="ARBA00023015"/>
    </source>
</evidence>
<comment type="caution">
    <text evidence="12">The sequence shown here is derived from an EMBL/GenBank/DDBJ whole genome shotgun (WGS) entry which is preliminary data.</text>
</comment>
<comment type="function">
    <text evidence="7">May play the central regulatory role in sporulation. It may be an element of the effector pathway responsible for the activation of sporulation genes in response to nutritional stress. Spo0A may act in concert with spo0H (a sigma factor) to control the expression of some genes that are critical to the sporulation process.</text>
</comment>
<accession>A0A329TYG9</accession>